<dbReference type="InterPro" id="IPR001496">
    <property type="entry name" value="SOCS_box"/>
</dbReference>
<keyword evidence="5" id="KW-1185">Reference proteome</keyword>
<evidence type="ECO:0000259" key="3">
    <source>
        <dbReference type="Pfam" id="PF07525"/>
    </source>
</evidence>
<dbReference type="PANTHER" id="PTHR20966:SF2">
    <property type="entry name" value="ANKYRIN REPEAT AND SOCS BOX PROTEIN 17"/>
    <property type="match status" value="1"/>
</dbReference>
<evidence type="ECO:0000256" key="1">
    <source>
        <dbReference type="ARBA" id="ARBA00022786"/>
    </source>
</evidence>
<evidence type="ECO:0000313" key="5">
    <source>
        <dbReference type="Proteomes" id="UP001367676"/>
    </source>
</evidence>
<reference evidence="4 5" key="1">
    <citation type="submission" date="2024-03" db="EMBL/GenBank/DDBJ databases">
        <title>Adaptation during the transition from Ophiocordyceps entomopathogen to insect associate is accompanied by gene loss and intensified selection.</title>
        <authorList>
            <person name="Ward C.M."/>
            <person name="Onetto C.A."/>
            <person name="Borneman A.R."/>
        </authorList>
    </citation>
    <scope>NUCLEOTIDE SEQUENCE [LARGE SCALE GENOMIC DNA]</scope>
    <source>
        <strain evidence="4">AWRI1</strain>
        <tissue evidence="4">Single Adult Female</tissue>
    </source>
</reference>
<dbReference type="PANTHER" id="PTHR20966">
    <property type="entry name" value="ANKYRIN REPEAT AND SOCS BOX PROTEIN 17"/>
    <property type="match status" value="1"/>
</dbReference>
<evidence type="ECO:0000256" key="2">
    <source>
        <dbReference type="ARBA" id="ARBA00023043"/>
    </source>
</evidence>
<dbReference type="Pfam" id="PF07525">
    <property type="entry name" value="SOCS_box"/>
    <property type="match status" value="1"/>
</dbReference>
<sequence length="333" mass="38795">MSLEWLIEDTFTKLGRGFLLENQTRKKLEEYFNTVIDEFRVKNDDGDGQSECKTIVHAAISFHKKYKLGNSGVCLFGKYHDVLYVAANLCYSRNLPDTDTVSTLLQHIYECEKTFEKFFECAIFGAKVTQLISGWRSYYKSPTENLNACIYFLQHATKGRLTFPQDGDSGRRFVDIPMNCYENLSPLKTAVKAEKWDIVILLIKYGAITYLPFMHEDFEKFSIFQLFVEKLEKCGPNLFGQSSMVESFKIFIRSIPTIYAVWQPEEVEEDTRIVWLMFMQELRLEDVEEPRSLKHLAKCATRDYLAKMHLLPASVEVLHIPKVLERYINLETD</sequence>
<feature type="domain" description="SOCS box" evidence="3">
    <location>
        <begin position="289"/>
        <end position="328"/>
    </location>
</feature>
<dbReference type="EMBL" id="JBBCAQ010000036">
    <property type="protein sequence ID" value="KAK7576741.1"/>
    <property type="molecule type" value="Genomic_DNA"/>
</dbReference>
<evidence type="ECO:0000313" key="4">
    <source>
        <dbReference type="EMBL" id="KAK7576741.1"/>
    </source>
</evidence>
<accession>A0AAN9TPB8</accession>
<comment type="caution">
    <text evidence="4">The sequence shown here is derived from an EMBL/GenBank/DDBJ whole genome shotgun (WGS) entry which is preliminary data.</text>
</comment>
<dbReference type="AlphaFoldDB" id="A0AAN9TPB8"/>
<dbReference type="Proteomes" id="UP001367676">
    <property type="component" value="Unassembled WGS sequence"/>
</dbReference>
<keyword evidence="2" id="KW-0040">ANK repeat</keyword>
<name>A0AAN9TPB8_9HEMI</name>
<protein>
    <recommendedName>
        <fullName evidence="3">SOCS box domain-containing protein</fullName>
    </recommendedName>
</protein>
<organism evidence="4 5">
    <name type="scientific">Parthenolecanium corni</name>
    <dbReference type="NCBI Taxonomy" id="536013"/>
    <lineage>
        <taxon>Eukaryota</taxon>
        <taxon>Metazoa</taxon>
        <taxon>Ecdysozoa</taxon>
        <taxon>Arthropoda</taxon>
        <taxon>Hexapoda</taxon>
        <taxon>Insecta</taxon>
        <taxon>Pterygota</taxon>
        <taxon>Neoptera</taxon>
        <taxon>Paraneoptera</taxon>
        <taxon>Hemiptera</taxon>
        <taxon>Sternorrhyncha</taxon>
        <taxon>Coccoidea</taxon>
        <taxon>Coccidae</taxon>
        <taxon>Parthenolecanium</taxon>
    </lineage>
</organism>
<gene>
    <name evidence="4" type="ORF">V9T40_013027</name>
</gene>
<keyword evidence="1" id="KW-0833">Ubl conjugation pathway</keyword>
<dbReference type="InterPro" id="IPR039147">
    <property type="entry name" value="ASB17"/>
</dbReference>
<proteinExistence type="predicted"/>